<dbReference type="GO" id="GO:0005829">
    <property type="term" value="C:cytosol"/>
    <property type="evidence" value="ECO:0007669"/>
    <property type="project" value="TreeGrafter"/>
</dbReference>
<evidence type="ECO:0000313" key="2">
    <source>
        <dbReference type="EMBL" id="NER17255.1"/>
    </source>
</evidence>
<dbReference type="RefSeq" id="WP_164031561.1">
    <property type="nucleotide sequence ID" value="NZ_JAABOQ010000003.1"/>
</dbReference>
<dbReference type="GO" id="GO:0016491">
    <property type="term" value="F:oxidoreductase activity"/>
    <property type="evidence" value="ECO:0007669"/>
    <property type="project" value="InterPro"/>
</dbReference>
<dbReference type="InterPro" id="IPR036812">
    <property type="entry name" value="NAD(P)_OxRdtase_dom_sf"/>
</dbReference>
<dbReference type="PANTHER" id="PTHR43364">
    <property type="entry name" value="NADH-SPECIFIC METHYLGLYOXAL REDUCTASE-RELATED"/>
    <property type="match status" value="1"/>
</dbReference>
<dbReference type="Gene3D" id="3.20.20.100">
    <property type="entry name" value="NADP-dependent oxidoreductase domain"/>
    <property type="match status" value="1"/>
</dbReference>
<evidence type="ECO:0000259" key="1">
    <source>
        <dbReference type="Pfam" id="PF00248"/>
    </source>
</evidence>
<name>A0A6M0CHD2_9FLAO</name>
<organism evidence="2 3">
    <name type="scientific">Spongiivirga citrea</name>
    <dbReference type="NCBI Taxonomy" id="1481457"/>
    <lineage>
        <taxon>Bacteria</taxon>
        <taxon>Pseudomonadati</taxon>
        <taxon>Bacteroidota</taxon>
        <taxon>Flavobacteriia</taxon>
        <taxon>Flavobacteriales</taxon>
        <taxon>Flavobacteriaceae</taxon>
        <taxon>Spongiivirga</taxon>
    </lineage>
</organism>
<dbReference type="PRINTS" id="PR00069">
    <property type="entry name" value="ALDKETRDTASE"/>
</dbReference>
<dbReference type="InterPro" id="IPR050523">
    <property type="entry name" value="AKR_Detox_Biosynth"/>
</dbReference>
<protein>
    <submittedName>
        <fullName evidence="2">Aldo/keto reductase</fullName>
    </submittedName>
</protein>
<reference evidence="2 3" key="1">
    <citation type="submission" date="2020-01" db="EMBL/GenBank/DDBJ databases">
        <title>Spongiivirga citrea KCTC 32990T.</title>
        <authorList>
            <person name="Wang G."/>
        </authorList>
    </citation>
    <scope>NUCLEOTIDE SEQUENCE [LARGE SCALE GENOMIC DNA]</scope>
    <source>
        <strain evidence="2 3">KCTC 32990</strain>
    </source>
</reference>
<dbReference type="PANTHER" id="PTHR43364:SF1">
    <property type="entry name" value="OXIDOREDUCTASE YDHF"/>
    <property type="match status" value="1"/>
</dbReference>
<dbReference type="CDD" id="cd19092">
    <property type="entry name" value="AKR_BsYcsN_EcYdhF-like"/>
    <property type="match status" value="1"/>
</dbReference>
<dbReference type="InterPro" id="IPR020471">
    <property type="entry name" value="AKR"/>
</dbReference>
<comment type="caution">
    <text evidence="2">The sequence shown here is derived from an EMBL/GenBank/DDBJ whole genome shotgun (WGS) entry which is preliminary data.</text>
</comment>
<accession>A0A6M0CHD2</accession>
<dbReference type="InterPro" id="IPR023210">
    <property type="entry name" value="NADP_OxRdtase_dom"/>
</dbReference>
<dbReference type="AlphaFoldDB" id="A0A6M0CHD2"/>
<gene>
    <name evidence="2" type="ORF">GWK10_08535</name>
</gene>
<proteinExistence type="predicted"/>
<sequence length="287" mass="32306">MGYSRIIAGAMNWGVWSKNLNTNQQASLINHCLSLGVTTFDHADIYGGYTTEASFGKAFTQSEVGRDAVQFISKCGIQYPADTRENRVKHYQYDKEYIIWSVETSLKNLHTDYLDLLLLHRPSPLMHPDEIAEAIDELQTSGKILDFGVSNFTPSQTDLIDSKATVQVNQIEFSLTTIEAMFNGSLDHMMANDIIPMAWSPLGSYFKEENETTSRIKPVLTKLSEKYETGEDQLILAWLLHHPSGIHPVVGTTNEVRLKKAVEALDIELELQDWFELLVASQGHKVP</sequence>
<keyword evidence="3" id="KW-1185">Reference proteome</keyword>
<dbReference type="Pfam" id="PF00248">
    <property type="entry name" value="Aldo_ket_red"/>
    <property type="match status" value="1"/>
</dbReference>
<dbReference type="EMBL" id="JAABOQ010000003">
    <property type="protein sequence ID" value="NER17255.1"/>
    <property type="molecule type" value="Genomic_DNA"/>
</dbReference>
<feature type="domain" description="NADP-dependent oxidoreductase" evidence="1">
    <location>
        <begin position="5"/>
        <end position="274"/>
    </location>
</feature>
<evidence type="ECO:0000313" key="3">
    <source>
        <dbReference type="Proteomes" id="UP000474296"/>
    </source>
</evidence>
<dbReference type="Proteomes" id="UP000474296">
    <property type="component" value="Unassembled WGS sequence"/>
</dbReference>
<dbReference type="SUPFAM" id="SSF51430">
    <property type="entry name" value="NAD(P)-linked oxidoreductase"/>
    <property type="match status" value="1"/>
</dbReference>